<dbReference type="InterPro" id="IPR052715">
    <property type="entry name" value="RAYT_transposase"/>
</dbReference>
<evidence type="ECO:0000313" key="3">
    <source>
        <dbReference type="EMBL" id="VFK49604.1"/>
    </source>
</evidence>
<gene>
    <name evidence="4" type="ORF">BECKSD772D_GA0070982_12252</name>
    <name evidence="3" type="ORF">BECKSD772E_GA0070983_11993</name>
    <name evidence="2" type="ORF">BECKSD772F_GA0070984_11103</name>
</gene>
<dbReference type="PANTHER" id="PTHR36966:SF1">
    <property type="entry name" value="REP-ASSOCIATED TYROSINE TRANSPOSASE"/>
    <property type="match status" value="1"/>
</dbReference>
<dbReference type="GO" id="GO:0006313">
    <property type="term" value="P:DNA transposition"/>
    <property type="evidence" value="ECO:0007669"/>
    <property type="project" value="InterPro"/>
</dbReference>
<dbReference type="GO" id="GO:0004803">
    <property type="term" value="F:transposase activity"/>
    <property type="evidence" value="ECO:0007669"/>
    <property type="project" value="InterPro"/>
</dbReference>
<proteinExistence type="predicted"/>
<dbReference type="GO" id="GO:0043565">
    <property type="term" value="F:sequence-specific DNA binding"/>
    <property type="evidence" value="ECO:0007669"/>
    <property type="project" value="TreeGrafter"/>
</dbReference>
<dbReference type="EMBL" id="CAADFR010000110">
    <property type="protein sequence ID" value="VFK41961.1"/>
    <property type="molecule type" value="Genomic_DNA"/>
</dbReference>
<dbReference type="EMBL" id="CAADHB010000225">
    <property type="protein sequence ID" value="VFK81111.1"/>
    <property type="molecule type" value="Genomic_DNA"/>
</dbReference>
<dbReference type="PANTHER" id="PTHR36966">
    <property type="entry name" value="REP-ASSOCIATED TYROSINE TRANSPOSASE"/>
    <property type="match status" value="1"/>
</dbReference>
<dbReference type="InterPro" id="IPR036515">
    <property type="entry name" value="Transposase_17_sf"/>
</dbReference>
<dbReference type="AlphaFoldDB" id="A0A450YK95"/>
<accession>A0A450YK95</accession>
<evidence type="ECO:0000313" key="2">
    <source>
        <dbReference type="EMBL" id="VFK41961.1"/>
    </source>
</evidence>
<evidence type="ECO:0000313" key="4">
    <source>
        <dbReference type="EMBL" id="VFK81111.1"/>
    </source>
</evidence>
<organism evidence="2">
    <name type="scientific">Candidatus Kentrum sp. SD</name>
    <dbReference type="NCBI Taxonomy" id="2126332"/>
    <lineage>
        <taxon>Bacteria</taxon>
        <taxon>Pseudomonadati</taxon>
        <taxon>Pseudomonadota</taxon>
        <taxon>Gammaproteobacteria</taxon>
        <taxon>Candidatus Kentrum</taxon>
    </lineage>
</organism>
<sequence>MSNYQRADVPGAIYFFTVVTCHRRPWFDREERIEIRREALRRTMTHWSFRIDAMVVLPDHIHCLWGLPEGENDFSVIVAISASIMPIPKTPPARTPPPPR</sequence>
<feature type="domain" description="Transposase IS200-like" evidence="1">
    <location>
        <begin position="9"/>
        <end position="95"/>
    </location>
</feature>
<dbReference type="SMART" id="SM01321">
    <property type="entry name" value="Y1_Tnp"/>
    <property type="match status" value="1"/>
</dbReference>
<protein>
    <submittedName>
        <fullName evidence="2">Transposase IS200 like</fullName>
    </submittedName>
</protein>
<dbReference type="EMBL" id="CAADFU010000199">
    <property type="protein sequence ID" value="VFK49604.1"/>
    <property type="molecule type" value="Genomic_DNA"/>
</dbReference>
<dbReference type="InterPro" id="IPR002686">
    <property type="entry name" value="Transposase_17"/>
</dbReference>
<dbReference type="SUPFAM" id="SSF143422">
    <property type="entry name" value="Transposase IS200-like"/>
    <property type="match status" value="1"/>
</dbReference>
<name>A0A450YK95_9GAMM</name>
<dbReference type="Gene3D" id="3.30.70.1290">
    <property type="entry name" value="Transposase IS200-like"/>
    <property type="match status" value="1"/>
</dbReference>
<dbReference type="NCBIfam" id="NF047646">
    <property type="entry name" value="REP_Tyr_transpos"/>
    <property type="match status" value="1"/>
</dbReference>
<reference evidence="2" key="1">
    <citation type="submission" date="2019-02" db="EMBL/GenBank/DDBJ databases">
        <authorList>
            <person name="Gruber-Vodicka R. H."/>
            <person name="Seah K. B. B."/>
        </authorList>
    </citation>
    <scope>NUCLEOTIDE SEQUENCE</scope>
    <source>
        <strain evidence="4">BECK_S127</strain>
        <strain evidence="3">BECK_S1320</strain>
        <strain evidence="2">BECK_S1321</strain>
    </source>
</reference>
<dbReference type="Pfam" id="PF01797">
    <property type="entry name" value="Y1_Tnp"/>
    <property type="match status" value="1"/>
</dbReference>
<evidence type="ECO:0000259" key="1">
    <source>
        <dbReference type="SMART" id="SM01321"/>
    </source>
</evidence>